<evidence type="ECO:0008006" key="4">
    <source>
        <dbReference type="Google" id="ProtNLM"/>
    </source>
</evidence>
<feature type="transmembrane region" description="Helical" evidence="1">
    <location>
        <begin position="159"/>
        <end position="181"/>
    </location>
</feature>
<keyword evidence="1" id="KW-0812">Transmembrane</keyword>
<evidence type="ECO:0000313" key="2">
    <source>
        <dbReference type="EMBL" id="MEE3928306.1"/>
    </source>
</evidence>
<evidence type="ECO:0000256" key="1">
    <source>
        <dbReference type="SAM" id="Phobius"/>
    </source>
</evidence>
<proteinExistence type="predicted"/>
<feature type="transmembrane region" description="Helical" evidence="1">
    <location>
        <begin position="94"/>
        <end position="115"/>
    </location>
</feature>
<dbReference type="RefSeq" id="WP_330500720.1">
    <property type="nucleotide sequence ID" value="NZ_JAZDWZ010000005.1"/>
</dbReference>
<feature type="transmembrane region" description="Helical" evidence="1">
    <location>
        <begin position="54"/>
        <end position="74"/>
    </location>
</feature>
<evidence type="ECO:0000313" key="3">
    <source>
        <dbReference type="Proteomes" id="UP001344817"/>
    </source>
</evidence>
<protein>
    <recommendedName>
        <fullName evidence="4">DUF4064 domain-containing protein</fullName>
    </recommendedName>
</protein>
<gene>
    <name evidence="2" type="ORF">V2E24_01820</name>
</gene>
<accession>A0ABU7MMM1</accession>
<keyword evidence="1" id="KW-1133">Transmembrane helix</keyword>
<dbReference type="EMBL" id="JAZDWZ010000005">
    <property type="protein sequence ID" value="MEE3928306.1"/>
    <property type="molecule type" value="Genomic_DNA"/>
</dbReference>
<name>A0ABU7MMM1_9BACT</name>
<sequence length="195" mass="21815">MSKYKLQSLIVLSVLAAIFTIIGTLAFIPSLEVSANKDVETFKDVHATYANSKYLIATVVLMAIFAFSAIVIYAKSLIKIFKNKQENKNKDQKLFLIFGSITIVLTTVMVIYAAVSFSVLEDNILLLSATKNLIDSNPEEEIKNIFVNSLNMSIKNNEMIKYIILIPLFLLCADYAAMIIYKIAKKTQKTKVEVA</sequence>
<dbReference type="Proteomes" id="UP001344817">
    <property type="component" value="Unassembled WGS sequence"/>
</dbReference>
<feature type="transmembrane region" description="Helical" evidence="1">
    <location>
        <begin position="9"/>
        <end position="28"/>
    </location>
</feature>
<organism evidence="2 3">
    <name type="scientific">Mycoplasmopsis ciconiae</name>
    <dbReference type="NCBI Taxonomy" id="561067"/>
    <lineage>
        <taxon>Bacteria</taxon>
        <taxon>Bacillati</taxon>
        <taxon>Mycoplasmatota</taxon>
        <taxon>Mycoplasmoidales</taxon>
        <taxon>Metamycoplasmataceae</taxon>
        <taxon>Mycoplasmopsis</taxon>
    </lineage>
</organism>
<keyword evidence="3" id="KW-1185">Reference proteome</keyword>
<reference evidence="2" key="1">
    <citation type="submission" date="2024-01" db="EMBL/GenBank/DDBJ databases">
        <title>Genome sequence of Mycoplasma ciconiae type strain DSM 25251.</title>
        <authorList>
            <person name="Spergser J."/>
        </authorList>
    </citation>
    <scope>NUCLEOTIDE SEQUENCE [LARGE SCALE GENOMIC DNA]</scope>
    <source>
        <strain evidence="2">DSM 25251</strain>
    </source>
</reference>
<keyword evidence="1" id="KW-0472">Membrane</keyword>
<comment type="caution">
    <text evidence="2">The sequence shown here is derived from an EMBL/GenBank/DDBJ whole genome shotgun (WGS) entry which is preliminary data.</text>
</comment>